<organism evidence="16">
    <name type="scientific">Mytilinidion resinicola</name>
    <dbReference type="NCBI Taxonomy" id="574789"/>
    <lineage>
        <taxon>Eukaryota</taxon>
        <taxon>Fungi</taxon>
        <taxon>Dikarya</taxon>
        <taxon>Ascomycota</taxon>
        <taxon>Pezizomycotina</taxon>
        <taxon>Dothideomycetes</taxon>
        <taxon>Pleosporomycetidae</taxon>
        <taxon>Mytilinidiales</taxon>
        <taxon>Mytilinidiaceae</taxon>
        <taxon>Mytilinidion</taxon>
    </lineage>
</organism>
<evidence type="ECO:0000256" key="6">
    <source>
        <dbReference type="ARBA" id="ARBA00022801"/>
    </source>
</evidence>
<dbReference type="Gene3D" id="3.40.50.300">
    <property type="entry name" value="P-loop containing nucleotide triphosphate hydrolases"/>
    <property type="match status" value="1"/>
</dbReference>
<feature type="region of interest" description="Disordered" evidence="13">
    <location>
        <begin position="522"/>
        <end position="626"/>
    </location>
</feature>
<keyword evidence="4 12" id="KW-0547">Nucleotide-binding</keyword>
<dbReference type="OrthoDB" id="10251412at2759"/>
<evidence type="ECO:0000256" key="1">
    <source>
        <dbReference type="ARBA" id="ARBA00004434"/>
    </source>
</evidence>
<feature type="compositionally biased region" description="Polar residues" evidence="13">
    <location>
        <begin position="616"/>
        <end position="626"/>
    </location>
</feature>
<dbReference type="Pfam" id="PF00004">
    <property type="entry name" value="AAA"/>
    <property type="match status" value="1"/>
</dbReference>
<dbReference type="InterPro" id="IPR014851">
    <property type="entry name" value="BCS1_N"/>
</dbReference>
<evidence type="ECO:0000256" key="4">
    <source>
        <dbReference type="ARBA" id="ARBA00022741"/>
    </source>
</evidence>
<evidence type="ECO:0000256" key="10">
    <source>
        <dbReference type="ARBA" id="ARBA00023136"/>
    </source>
</evidence>
<comment type="subcellular location">
    <subcellularLocation>
        <location evidence="1">Mitochondrion inner membrane</location>
        <topology evidence="1">Single-pass membrane protein</topology>
    </subcellularLocation>
</comment>
<dbReference type="Pfam" id="PF25426">
    <property type="entry name" value="AAA_lid_BCS1"/>
    <property type="match status" value="1"/>
</dbReference>
<feature type="domain" description="BCS1 N-terminal" evidence="15">
    <location>
        <begin position="56"/>
        <end position="252"/>
    </location>
</feature>
<keyword evidence="3" id="KW-0812">Transmembrane</keyword>
<protein>
    <submittedName>
        <fullName evidence="16 18">P-loop containing nucleoside triphosphate hydrolase protein</fullName>
    </submittedName>
</protein>
<evidence type="ECO:0000256" key="3">
    <source>
        <dbReference type="ARBA" id="ARBA00022692"/>
    </source>
</evidence>
<feature type="domain" description="AAA+ ATPase" evidence="14">
    <location>
        <begin position="285"/>
        <end position="427"/>
    </location>
</feature>
<evidence type="ECO:0000256" key="13">
    <source>
        <dbReference type="SAM" id="MobiDB-lite"/>
    </source>
</evidence>
<dbReference type="GO" id="GO:0016887">
    <property type="term" value="F:ATP hydrolysis activity"/>
    <property type="evidence" value="ECO:0007669"/>
    <property type="project" value="InterPro"/>
</dbReference>
<gene>
    <name evidence="16 18" type="ORF">BDZ99DRAFT_492969</name>
</gene>
<feature type="compositionally biased region" description="Basic and acidic residues" evidence="13">
    <location>
        <begin position="522"/>
        <end position="537"/>
    </location>
</feature>
<keyword evidence="10" id="KW-0472">Membrane</keyword>
<dbReference type="Proteomes" id="UP000504636">
    <property type="component" value="Unplaced"/>
</dbReference>
<dbReference type="SMART" id="SM00382">
    <property type="entry name" value="AAA"/>
    <property type="match status" value="1"/>
</dbReference>
<dbReference type="InterPro" id="IPR027417">
    <property type="entry name" value="P-loop_NTPase"/>
</dbReference>
<evidence type="ECO:0000313" key="17">
    <source>
        <dbReference type="Proteomes" id="UP000504636"/>
    </source>
</evidence>
<keyword evidence="17" id="KW-1185">Reference proteome</keyword>
<reference evidence="16 18" key="1">
    <citation type="journal article" date="2020" name="Stud. Mycol.">
        <title>101 Dothideomycetes genomes: a test case for predicting lifestyles and emergence of pathogens.</title>
        <authorList>
            <person name="Haridas S."/>
            <person name="Albert R."/>
            <person name="Binder M."/>
            <person name="Bloem J."/>
            <person name="Labutti K."/>
            <person name="Salamov A."/>
            <person name="Andreopoulos B."/>
            <person name="Baker S."/>
            <person name="Barry K."/>
            <person name="Bills G."/>
            <person name="Bluhm B."/>
            <person name="Cannon C."/>
            <person name="Castanera R."/>
            <person name="Culley D."/>
            <person name="Daum C."/>
            <person name="Ezra D."/>
            <person name="Gonzalez J."/>
            <person name="Henrissat B."/>
            <person name="Kuo A."/>
            <person name="Liang C."/>
            <person name="Lipzen A."/>
            <person name="Lutzoni F."/>
            <person name="Magnuson J."/>
            <person name="Mondo S."/>
            <person name="Nolan M."/>
            <person name="Ohm R."/>
            <person name="Pangilinan J."/>
            <person name="Park H.-J."/>
            <person name="Ramirez L."/>
            <person name="Alfaro M."/>
            <person name="Sun H."/>
            <person name="Tritt A."/>
            <person name="Yoshinaga Y."/>
            <person name="Zwiers L.-H."/>
            <person name="Turgeon B."/>
            <person name="Goodwin S."/>
            <person name="Spatafora J."/>
            <person name="Crous P."/>
            <person name="Grigoriev I."/>
        </authorList>
    </citation>
    <scope>NUCLEOTIDE SEQUENCE</scope>
    <source>
        <strain evidence="16 18">CBS 304.34</strain>
    </source>
</reference>
<dbReference type="InterPro" id="IPR050747">
    <property type="entry name" value="Mitochondrial_chaperone_BCS1"/>
</dbReference>
<evidence type="ECO:0000256" key="5">
    <source>
        <dbReference type="ARBA" id="ARBA00022792"/>
    </source>
</evidence>
<dbReference type="GO" id="GO:0005524">
    <property type="term" value="F:ATP binding"/>
    <property type="evidence" value="ECO:0007669"/>
    <property type="project" value="UniProtKB-KW"/>
</dbReference>
<accession>A0A6A6Z8N5</accession>
<dbReference type="GO" id="GO:0005743">
    <property type="term" value="C:mitochondrial inner membrane"/>
    <property type="evidence" value="ECO:0007669"/>
    <property type="project" value="UniProtKB-SubCell"/>
</dbReference>
<evidence type="ECO:0000256" key="2">
    <source>
        <dbReference type="ARBA" id="ARBA00007448"/>
    </source>
</evidence>
<evidence type="ECO:0000259" key="14">
    <source>
        <dbReference type="SMART" id="SM00382"/>
    </source>
</evidence>
<proteinExistence type="inferred from homology"/>
<keyword evidence="7 12" id="KW-0067">ATP-binding</keyword>
<dbReference type="PROSITE" id="PS00674">
    <property type="entry name" value="AAA"/>
    <property type="match status" value="1"/>
</dbReference>
<reference evidence="18" key="3">
    <citation type="submission" date="2025-04" db="UniProtKB">
        <authorList>
            <consortium name="RefSeq"/>
        </authorList>
    </citation>
    <scope>IDENTIFICATION</scope>
    <source>
        <strain evidence="18">CBS 304.34</strain>
    </source>
</reference>
<sequence length="626" mass="69439">MASALQLAGAQVASTGDATGTSTFILESIIPGFSIMRQLFLQYFRYDITSLVTRAIFFAMATQAGRYLEEGIKDLLLRFCCASVTISPNDRLYREVTSWMAVHVIEKGALHMAAKSSKNDDTANDPYRKYNALYGATQIYAYNPSDFDENTPPVTYSPSIGTQWFWYGFRPFMYAQYGSGRNGMFYGKDCGDIVIYSLGRTTAPLKRFIQECKDFEEKTRNALTTIHIKSGARSGSIWSDPILKPDRPLDTIDMDETLKNALIEDFHGYLHPTARRSYGRRGIPYRRGYLFYGPPGTGKTSMCFALAGHFKLELYTLSGQGLQDYELDQLFTALPPKCIVLLEDIDSAGITREHNNESMPETEQPQNQNSRMNLTRVTLSGLLNAIDGTTSQEGRVLIMTTNTPEKLDKALIRPGRIDQMVYFGPVTKKNAESIFMRMFSRDRNGDEEHAIWLVDTKLSEKDLREMAVEFSKKFPEGQITPAEVQGFLVNTKSPHKALAEVEGWIAKTLESRDGSKAFEKMEIKTGEPSEPSKDSTKAEASSSGLKIGTVGKAKEAAVESTESSPKKTGLEGSGAVSQGFLPTWEAYKMRASEGTPSVATDPLTEEDDTTAGAESVTESLHTLKSL</sequence>
<name>A0A6A6Z8N5_9PEZI</name>
<dbReference type="Pfam" id="PF08740">
    <property type="entry name" value="BCS1_N"/>
    <property type="match status" value="1"/>
</dbReference>
<evidence type="ECO:0000256" key="7">
    <source>
        <dbReference type="ARBA" id="ARBA00022840"/>
    </source>
</evidence>
<keyword evidence="9" id="KW-0496">Mitochondrion</keyword>
<dbReference type="InterPro" id="IPR057495">
    <property type="entry name" value="AAA_lid_BCS1"/>
</dbReference>
<dbReference type="InterPro" id="IPR003593">
    <property type="entry name" value="AAA+_ATPase"/>
</dbReference>
<dbReference type="SUPFAM" id="SSF52540">
    <property type="entry name" value="P-loop containing nucleoside triphosphate hydrolases"/>
    <property type="match status" value="1"/>
</dbReference>
<dbReference type="EMBL" id="MU003692">
    <property type="protein sequence ID" value="KAF2817069.1"/>
    <property type="molecule type" value="Genomic_DNA"/>
</dbReference>
<dbReference type="PANTHER" id="PTHR23070">
    <property type="entry name" value="BCS1 AAA-TYPE ATPASE"/>
    <property type="match status" value="1"/>
</dbReference>
<evidence type="ECO:0000256" key="11">
    <source>
        <dbReference type="ARBA" id="ARBA00048778"/>
    </source>
</evidence>
<comment type="similarity">
    <text evidence="2">Belongs to the AAA ATPase family. BCS1 subfamily.</text>
</comment>
<dbReference type="SMART" id="SM01024">
    <property type="entry name" value="BCS1_N"/>
    <property type="match status" value="1"/>
</dbReference>
<keyword evidence="5" id="KW-0999">Mitochondrion inner membrane</keyword>
<comment type="catalytic activity">
    <reaction evidence="11">
        <text>ATP + H2O = ADP + phosphate + H(+)</text>
        <dbReference type="Rhea" id="RHEA:13065"/>
        <dbReference type="ChEBI" id="CHEBI:15377"/>
        <dbReference type="ChEBI" id="CHEBI:15378"/>
        <dbReference type="ChEBI" id="CHEBI:30616"/>
        <dbReference type="ChEBI" id="CHEBI:43474"/>
        <dbReference type="ChEBI" id="CHEBI:456216"/>
    </reaction>
    <physiologicalReaction direction="left-to-right" evidence="11">
        <dbReference type="Rhea" id="RHEA:13066"/>
    </physiologicalReaction>
</comment>
<reference evidence="18" key="2">
    <citation type="submission" date="2020-04" db="EMBL/GenBank/DDBJ databases">
        <authorList>
            <consortium name="NCBI Genome Project"/>
        </authorList>
    </citation>
    <scope>NUCLEOTIDE SEQUENCE</scope>
    <source>
        <strain evidence="18">CBS 304.34</strain>
    </source>
</reference>
<keyword evidence="6 16" id="KW-0378">Hydrolase</keyword>
<dbReference type="AlphaFoldDB" id="A0A6A6Z8N5"/>
<keyword evidence="8" id="KW-1133">Transmembrane helix</keyword>
<evidence type="ECO:0000313" key="16">
    <source>
        <dbReference type="EMBL" id="KAF2817069.1"/>
    </source>
</evidence>
<dbReference type="RefSeq" id="XP_033584033.1">
    <property type="nucleotide sequence ID" value="XM_033723197.1"/>
</dbReference>
<dbReference type="GeneID" id="54464090"/>
<evidence type="ECO:0000256" key="8">
    <source>
        <dbReference type="ARBA" id="ARBA00022989"/>
    </source>
</evidence>
<dbReference type="InterPro" id="IPR003959">
    <property type="entry name" value="ATPase_AAA_core"/>
</dbReference>
<dbReference type="InterPro" id="IPR003960">
    <property type="entry name" value="ATPase_AAA_CS"/>
</dbReference>
<evidence type="ECO:0000256" key="9">
    <source>
        <dbReference type="ARBA" id="ARBA00023128"/>
    </source>
</evidence>
<evidence type="ECO:0000259" key="15">
    <source>
        <dbReference type="SMART" id="SM01024"/>
    </source>
</evidence>
<evidence type="ECO:0000256" key="12">
    <source>
        <dbReference type="RuleBase" id="RU003651"/>
    </source>
</evidence>
<evidence type="ECO:0000313" key="18">
    <source>
        <dbReference type="RefSeq" id="XP_033584033.1"/>
    </source>
</evidence>